<dbReference type="RefSeq" id="WP_379186285.1">
    <property type="nucleotide sequence ID" value="NZ_JBHSOW010000007.1"/>
</dbReference>
<evidence type="ECO:0000313" key="1">
    <source>
        <dbReference type="EMBL" id="MFC5647829.1"/>
    </source>
</evidence>
<reference evidence="2" key="1">
    <citation type="journal article" date="2019" name="Int. J. Syst. Evol. Microbiol.">
        <title>The Global Catalogue of Microorganisms (GCM) 10K type strain sequencing project: providing services to taxonomists for standard genome sequencing and annotation.</title>
        <authorList>
            <consortium name="The Broad Institute Genomics Platform"/>
            <consortium name="The Broad Institute Genome Sequencing Center for Infectious Disease"/>
            <person name="Wu L."/>
            <person name="Ma J."/>
        </authorList>
    </citation>
    <scope>NUCLEOTIDE SEQUENCE [LARGE SCALE GENOMIC DNA]</scope>
    <source>
        <strain evidence="2">CGMCC 1.3240</strain>
    </source>
</reference>
<protein>
    <submittedName>
        <fullName evidence="1">Uncharacterized protein</fullName>
    </submittedName>
</protein>
<gene>
    <name evidence="1" type="ORF">ACFPYJ_01600</name>
</gene>
<dbReference type="Proteomes" id="UP001596047">
    <property type="component" value="Unassembled WGS sequence"/>
</dbReference>
<dbReference type="EMBL" id="JBHSOW010000007">
    <property type="protein sequence ID" value="MFC5647829.1"/>
    <property type="molecule type" value="Genomic_DNA"/>
</dbReference>
<keyword evidence="2" id="KW-1185">Reference proteome</keyword>
<sequence>MKVNQPFTLYAGDSLEALQFTITNQHDEVIDISGCFASLHLFKGDGVCVVDQKYLVTDSKGKQGIISFPSLDHNTTLVMLGYYSYEVQMVTPQNNVYKVSTGTFLVKPIHYS</sequence>
<accession>A0ABW0VSQ7</accession>
<name>A0ABW0VSQ7_9BACL</name>
<evidence type="ECO:0000313" key="2">
    <source>
        <dbReference type="Proteomes" id="UP001596047"/>
    </source>
</evidence>
<organism evidence="1 2">
    <name type="scientific">Paenibacillus solisilvae</name>
    <dbReference type="NCBI Taxonomy" id="2486751"/>
    <lineage>
        <taxon>Bacteria</taxon>
        <taxon>Bacillati</taxon>
        <taxon>Bacillota</taxon>
        <taxon>Bacilli</taxon>
        <taxon>Bacillales</taxon>
        <taxon>Paenibacillaceae</taxon>
        <taxon>Paenibacillus</taxon>
    </lineage>
</organism>
<proteinExistence type="predicted"/>
<comment type="caution">
    <text evidence="1">The sequence shown here is derived from an EMBL/GenBank/DDBJ whole genome shotgun (WGS) entry which is preliminary data.</text>
</comment>